<feature type="compositionally biased region" description="Low complexity" evidence="1">
    <location>
        <begin position="358"/>
        <end position="368"/>
    </location>
</feature>
<dbReference type="AlphaFoldDB" id="A0A7S1YGZ1"/>
<evidence type="ECO:0000259" key="2">
    <source>
        <dbReference type="PROSITE" id="PS50858"/>
    </source>
</evidence>
<feature type="region of interest" description="Disordered" evidence="1">
    <location>
        <begin position="327"/>
        <end position="429"/>
    </location>
</feature>
<dbReference type="PROSITE" id="PS50858">
    <property type="entry name" value="BSD"/>
    <property type="match status" value="1"/>
</dbReference>
<reference evidence="3" key="1">
    <citation type="submission" date="2021-01" db="EMBL/GenBank/DDBJ databases">
        <authorList>
            <person name="Corre E."/>
            <person name="Pelletier E."/>
            <person name="Niang G."/>
            <person name="Scheremetjew M."/>
            <person name="Finn R."/>
            <person name="Kale V."/>
            <person name="Holt S."/>
            <person name="Cochrane G."/>
            <person name="Meng A."/>
            <person name="Brown T."/>
            <person name="Cohen L."/>
        </authorList>
    </citation>
    <scope>NUCLEOTIDE SEQUENCE</scope>
    <source>
        <strain evidence="3">CCMP 410</strain>
    </source>
</reference>
<accession>A0A7S1YGZ1</accession>
<evidence type="ECO:0000256" key="1">
    <source>
        <dbReference type="SAM" id="MobiDB-lite"/>
    </source>
</evidence>
<evidence type="ECO:0000313" key="3">
    <source>
        <dbReference type="EMBL" id="CAD9304503.1"/>
    </source>
</evidence>
<feature type="region of interest" description="Disordered" evidence="1">
    <location>
        <begin position="183"/>
        <end position="306"/>
    </location>
</feature>
<feature type="region of interest" description="Disordered" evidence="1">
    <location>
        <begin position="451"/>
        <end position="580"/>
    </location>
</feature>
<feature type="domain" description="BSD" evidence="2">
    <location>
        <begin position="68"/>
        <end position="101"/>
    </location>
</feature>
<dbReference type="SUPFAM" id="SSF140383">
    <property type="entry name" value="BSD domain-like"/>
    <property type="match status" value="1"/>
</dbReference>
<feature type="compositionally biased region" description="Basic and acidic residues" evidence="1">
    <location>
        <begin position="371"/>
        <end position="387"/>
    </location>
</feature>
<feature type="compositionally biased region" description="Polar residues" evidence="1">
    <location>
        <begin position="484"/>
        <end position="495"/>
    </location>
</feature>
<proteinExistence type="predicted"/>
<feature type="compositionally biased region" description="Low complexity" evidence="1">
    <location>
        <begin position="198"/>
        <end position="210"/>
    </location>
</feature>
<dbReference type="Gene3D" id="1.10.3970.10">
    <property type="entry name" value="BSD domain"/>
    <property type="match status" value="1"/>
</dbReference>
<sequence>MLSAAKKQAALAEAASRRGKKTTYTEPLLNKKKSYTVEDEADIKAYISDFYKTIGERHQECTDLCLGHPKTVGYYYDALVPRKVSFEHFWQRFFYRCDPDRIMKEWERQGLVKKQRRDQRLQETMETAKKMWSSMDTVVSSAIATKQDAKVGHSVLEDNGSPLVSFADESSLKKQNGPIVAIDSPVTETSKDRALAISPTESSSVPTEPSAVLAKPGLLQPSDECEREAEAPHATETKRISDSKPIQPQSRREEMEVNSDDQSVTKETATGVSPTSVADNTVDKIAGVDGKKPVEPSHMNSSTFGKIPKPAATVELLDPGLDELLQLTPKTSQKTKRFSFYETDRTEPESPTKGFNKQESNSQMNSSMMEEDIRKEAARAEVSEKKGSKSKSSTGSKTKKEGKKSRSKKKKKSAETQETNCVTKDKATVGIPAPSMARAVSATTESIPKKITAKKEGLKGLPSQRPSHGDEVVAVTKDCAEPVSPSTPTISMTKSYDSEKKAMTIPPPVAPTTAAPSPEMEGRDPPMTPDQRAHQTEGSAGAVRKAPSPAQSHATSSSTIPPLDSTKKEAKSSTLLNKAAQEAMLEEAMKEIESGEVMEGDDQSIRDAALRDLSMPTLSVVEKGEVALPEIEKALRQDVELTGPKTVDKRELSFPLSDSGSPKDAEAKDQLALEVSSVELKELSMRRKEPLRAENEDYATRCKAETKSSKMGSYAIAAAVIVALLASCSGGHVAAKLNQDYLCAPVMGDLNETTVSGSPFWAPFAMKEIAHHMACSGRSRLNLSWNPSTNRGDAFTLLVQDEHGSVLLERKHLLSARVEADSIVTINKQQKEDVIVAPWTSSSTVK</sequence>
<feature type="compositionally biased region" description="Polar residues" evidence="1">
    <location>
        <begin position="260"/>
        <end position="279"/>
    </location>
</feature>
<dbReference type="InterPro" id="IPR035925">
    <property type="entry name" value="BSD_dom_sf"/>
</dbReference>
<feature type="compositionally biased region" description="Polar residues" evidence="1">
    <location>
        <begin position="549"/>
        <end position="560"/>
    </location>
</feature>
<organism evidence="3">
    <name type="scientific">Grammatophora oceanica</name>
    <dbReference type="NCBI Taxonomy" id="210454"/>
    <lineage>
        <taxon>Eukaryota</taxon>
        <taxon>Sar</taxon>
        <taxon>Stramenopiles</taxon>
        <taxon>Ochrophyta</taxon>
        <taxon>Bacillariophyta</taxon>
        <taxon>Fragilariophyceae</taxon>
        <taxon>Fragilariophycidae</taxon>
        <taxon>Rhabdonematales</taxon>
        <taxon>Grammatophoraceae</taxon>
        <taxon>Grammatophora</taxon>
    </lineage>
</organism>
<name>A0A7S1YGZ1_9STRA</name>
<feature type="compositionally biased region" description="Basic residues" evidence="1">
    <location>
        <begin position="400"/>
        <end position="412"/>
    </location>
</feature>
<gene>
    <name evidence="3" type="ORF">GOCE00092_LOCUS23541</name>
</gene>
<feature type="compositionally biased region" description="Basic and acidic residues" evidence="1">
    <location>
        <begin position="228"/>
        <end position="242"/>
    </location>
</feature>
<protein>
    <recommendedName>
        <fullName evidence="2">BSD domain-containing protein</fullName>
    </recommendedName>
</protein>
<dbReference type="EMBL" id="HBGK01044783">
    <property type="protein sequence ID" value="CAD9304503.1"/>
    <property type="molecule type" value="Transcribed_RNA"/>
</dbReference>
<dbReference type="InterPro" id="IPR005607">
    <property type="entry name" value="BSD_dom"/>
</dbReference>